<accession>A0A9Q0RJT6</accession>
<evidence type="ECO:0000313" key="9">
    <source>
        <dbReference type="Proteomes" id="UP001142055"/>
    </source>
</evidence>
<comment type="caution">
    <text evidence="8">The sequence shown here is derived from an EMBL/GenBank/DDBJ whole genome shotgun (WGS) entry which is preliminary data.</text>
</comment>
<evidence type="ECO:0008006" key="10">
    <source>
        <dbReference type="Google" id="ProtNLM"/>
    </source>
</evidence>
<sequence>MSGKDKINIFPSRMALTIMKARLKGAQKGHSLLKKKADALQLRFRSILKKIVETKSLMGEVMKEALFSLAEAKFTTQTDFNQIVLQNVQKAQVMVHSKKDNVAGVMLPVFETVQGGTDTNEFTGLARGGQQFAKIKKNYQRAIKLLVDLASLQTSFITLDDVIKITNRRVNALEHVVIPRIERTIQYITSELDEMEREEFFRLKKIQEKKRKLRAQSEALIEAKRAQGTYVDSANIFDADAEDDAELLF</sequence>
<keyword evidence="3" id="KW-0375">Hydrogen ion transport</keyword>
<dbReference type="AlphaFoldDB" id="A0A9Q0RJT6"/>
<dbReference type="GO" id="GO:0046961">
    <property type="term" value="F:proton-transporting ATPase activity, rotational mechanism"/>
    <property type="evidence" value="ECO:0007669"/>
    <property type="project" value="InterPro"/>
</dbReference>
<name>A0A9Q0RJT6_BLOTA</name>
<organism evidence="8 9">
    <name type="scientific">Blomia tropicalis</name>
    <name type="common">Mite</name>
    <dbReference type="NCBI Taxonomy" id="40697"/>
    <lineage>
        <taxon>Eukaryota</taxon>
        <taxon>Metazoa</taxon>
        <taxon>Ecdysozoa</taxon>
        <taxon>Arthropoda</taxon>
        <taxon>Chelicerata</taxon>
        <taxon>Arachnida</taxon>
        <taxon>Acari</taxon>
        <taxon>Acariformes</taxon>
        <taxon>Sarcoptiformes</taxon>
        <taxon>Astigmata</taxon>
        <taxon>Glycyphagoidea</taxon>
        <taxon>Echimyopodidae</taxon>
        <taxon>Blomia</taxon>
    </lineage>
</organism>
<evidence type="ECO:0000256" key="7">
    <source>
        <dbReference type="SAM" id="Coils"/>
    </source>
</evidence>
<keyword evidence="9" id="KW-1185">Reference proteome</keyword>
<evidence type="ECO:0000256" key="2">
    <source>
        <dbReference type="ARBA" id="ARBA00022448"/>
    </source>
</evidence>
<keyword evidence="2" id="KW-0813">Transport</keyword>
<evidence type="ECO:0000256" key="4">
    <source>
        <dbReference type="ARBA" id="ARBA00023065"/>
    </source>
</evidence>
<evidence type="ECO:0000313" key="8">
    <source>
        <dbReference type="EMBL" id="KAJ6215651.1"/>
    </source>
</evidence>
<evidence type="ECO:0000256" key="3">
    <source>
        <dbReference type="ARBA" id="ARBA00022781"/>
    </source>
</evidence>
<dbReference type="PANTHER" id="PTHR11671">
    <property type="entry name" value="V-TYPE ATP SYNTHASE SUBUNIT D"/>
    <property type="match status" value="1"/>
</dbReference>
<dbReference type="NCBIfam" id="TIGR00309">
    <property type="entry name" value="V_ATPase_subD"/>
    <property type="match status" value="1"/>
</dbReference>
<dbReference type="EMBL" id="JAPWDV010000004">
    <property type="protein sequence ID" value="KAJ6215651.1"/>
    <property type="molecule type" value="Genomic_DNA"/>
</dbReference>
<reference evidence="8" key="1">
    <citation type="submission" date="2022-12" db="EMBL/GenBank/DDBJ databases">
        <title>Genome assemblies of Blomia tropicalis.</title>
        <authorList>
            <person name="Cui Y."/>
        </authorList>
    </citation>
    <scope>NUCLEOTIDE SEQUENCE</scope>
    <source>
        <tissue evidence="8">Adult mites</tissue>
    </source>
</reference>
<dbReference type="Proteomes" id="UP001142055">
    <property type="component" value="Chromosome 4"/>
</dbReference>
<comment type="subunit">
    <text evidence="6">V-ATPase is a heteromultimeric enzyme made up of two complexes: the ATP-hydrolytic V1 complex and the proton translocation V0 complex. The V1 complex consists of three catalytic AB heterodimers that form a heterohexamer, three peripheral stalks each consisting of EG heterodimers, one central rotor including subunits D and F, and the regulatory subunits C and H. The proton translocation complex V0 consists of the proton transport subunit a, a ring of proteolipid subunits c9c'', rotary subunit d, subunits e and f, and the accessory subunits VhaAC45 and ATP6AP2.</text>
</comment>
<feature type="coiled-coil region" evidence="7">
    <location>
        <begin position="178"/>
        <end position="226"/>
    </location>
</feature>
<comment type="similarity">
    <text evidence="1">Belongs to the V-ATPase D subunit family.</text>
</comment>
<evidence type="ECO:0000256" key="6">
    <source>
        <dbReference type="ARBA" id="ARBA00046957"/>
    </source>
</evidence>
<dbReference type="Pfam" id="PF01813">
    <property type="entry name" value="ATP-synt_D"/>
    <property type="match status" value="1"/>
</dbReference>
<dbReference type="Gene3D" id="1.10.287.3240">
    <property type="match status" value="1"/>
</dbReference>
<dbReference type="OMA" id="QFTRIKK"/>
<gene>
    <name evidence="8" type="ORF">RDWZM_010151</name>
</gene>
<comment type="function">
    <text evidence="5">Subunit of the V1 complex of vacuolar(H+)-ATPase (V-ATPase), a multisubunit enzyme composed of a peripheral complex (V1) that hydrolyzes ATP and a membrane integral complex (V0) that translocates protons. V-ATPase is responsible for acidifying and maintaining the pH of intracellular compartments and in some cell types, is targeted to the plasma membrane, where it is responsible for acidifying the extracellular environment.</text>
</comment>
<keyword evidence="7" id="KW-0175">Coiled coil</keyword>
<evidence type="ECO:0000256" key="5">
    <source>
        <dbReference type="ARBA" id="ARBA00045737"/>
    </source>
</evidence>
<dbReference type="FunFam" id="1.10.287.3240:FF:000001">
    <property type="entry name" value="V-type proton ATPase subunit D"/>
    <property type="match status" value="1"/>
</dbReference>
<evidence type="ECO:0000256" key="1">
    <source>
        <dbReference type="ARBA" id="ARBA00005850"/>
    </source>
</evidence>
<proteinExistence type="inferred from homology"/>
<protein>
    <recommendedName>
        <fullName evidence="10">V-type proton ATPase subunit D</fullName>
    </recommendedName>
</protein>
<dbReference type="InterPro" id="IPR002699">
    <property type="entry name" value="V_ATPase_D"/>
</dbReference>
<keyword evidence="4" id="KW-0406">Ion transport</keyword>